<dbReference type="InterPro" id="IPR012337">
    <property type="entry name" value="RNaseH-like_sf"/>
</dbReference>
<comment type="caution">
    <text evidence="2">The sequence shown here is derived from an EMBL/GenBank/DDBJ whole genome shotgun (WGS) entry which is preliminary data.</text>
</comment>
<dbReference type="SUPFAM" id="SSF53098">
    <property type="entry name" value="Ribonuclease H-like"/>
    <property type="match status" value="1"/>
</dbReference>
<dbReference type="OrthoDB" id="2506126at2759"/>
<dbReference type="PROSITE" id="PS50096">
    <property type="entry name" value="IQ"/>
    <property type="match status" value="1"/>
</dbReference>
<feature type="compositionally biased region" description="Polar residues" evidence="1">
    <location>
        <begin position="210"/>
        <end position="242"/>
    </location>
</feature>
<dbReference type="EMBL" id="VSWC01000093">
    <property type="protein sequence ID" value="KAA1089449.1"/>
    <property type="molecule type" value="Genomic_DNA"/>
</dbReference>
<name>A0A5B0NND3_PUCGR</name>
<protein>
    <recommendedName>
        <fullName evidence="4">hAT-like transposase RNase-H fold domain-containing protein</fullName>
    </recommendedName>
</protein>
<feature type="region of interest" description="Disordered" evidence="1">
    <location>
        <begin position="1"/>
        <end position="41"/>
    </location>
</feature>
<gene>
    <name evidence="2" type="ORF">PGT21_018557</name>
</gene>
<feature type="compositionally biased region" description="Pro residues" evidence="1">
    <location>
        <begin position="97"/>
        <end position="115"/>
    </location>
</feature>
<proteinExistence type="predicted"/>
<feature type="compositionally biased region" description="Polar residues" evidence="1">
    <location>
        <begin position="1"/>
        <end position="24"/>
    </location>
</feature>
<feature type="region of interest" description="Disordered" evidence="1">
    <location>
        <begin position="654"/>
        <end position="681"/>
    </location>
</feature>
<evidence type="ECO:0000313" key="2">
    <source>
        <dbReference type="EMBL" id="KAA1089449.1"/>
    </source>
</evidence>
<dbReference type="AlphaFoldDB" id="A0A5B0NND3"/>
<sequence length="944" mass="105742">MARSSVSPRGTPSQTPSRQSSRITTPLRCGKKGAPSSISRTSPLRNASYLDLLSGVTCLMVFPPLSPLFCLEVHSSSVSHTPVPSCFPRCHPLSPPRTPHVTPPTPVGPGTPPAAPEQVSHRRFRLWSAPSPASAPRCSPLLVAPPQYTLNPRSAVGRDPRRPPMPGFPARREHSACPKQTGQSFGQGALPPPQRSHGNFVRSNRDSRRSLQPQTSRQIQTPNPESETESVSQTKSTQPFQKQSRKRHRTQISSSTDQSHASAAKSKQKKKKKKKNVVRTNNEDDSDQVGGAIDITQDSDHNNSKVKKVSKKDSEFDDILEYFEPPYHANKGDTGDKSSHRCKWCSAPYKKSKGTNSNLTKHRDGTKERHACSGRSDAIAFGAKLPLTAMEIEFNKQNHDEDKIHNYAQNTVFEMRVLNQLLVMWLIRYSLPWSRMQDFLLRVAFNYAWRNILIYGRSWAANEAHNLYLNLQSKVIASLHALESKFTLIHDVWTTKGNHHAFLGISVAYVTKDWCFKISHLGMKYIASNHQGRLLAIPFANILKKAKLQHNITQKTDSGSNNFTMASEVDRLISKKTGVNPNLSANHIRCFCHKIALILNAGLKALRQSTDGLVESRGDTLGFAPDLEPIIEESEEREEPDQFVAEDVALEFRPQGQAESRTGSDGCNGDGDLDSSDIPDNGGSNIDTVLKKVDFIIQRITSSAAKRSEYKTWCTKLDFNGLSLIAGYGIRWNIVFQSRHRGYQARKIIDKLIENENDRQEQEGGKNYFDSVEVSRSEWEMVNRLNDTLSEFYFLTKKMEGDHSSGCLLISEYQYIKEFLTEKIESSSEPEFKKMLEQMLAKTNTYLNEALRCDVILIATALNPSFRLSIFKFSFPSHHNHTQNLLESLFNTRKAKISVPTESAPPVAADKSKSIKQARKQTDYFPDSVKAPVADELAIYLGGP</sequence>
<evidence type="ECO:0008006" key="4">
    <source>
        <dbReference type="Google" id="ProtNLM"/>
    </source>
</evidence>
<reference evidence="2 3" key="1">
    <citation type="submission" date="2019-05" db="EMBL/GenBank/DDBJ databases">
        <title>Emergence of the Ug99 lineage of the wheat stem rust pathogen through somatic hybridization.</title>
        <authorList>
            <person name="Li F."/>
            <person name="Upadhyaya N.M."/>
            <person name="Sperschneider J."/>
            <person name="Matny O."/>
            <person name="Nguyen-Phuc H."/>
            <person name="Mago R."/>
            <person name="Raley C."/>
            <person name="Miller M.E."/>
            <person name="Silverstein K.A.T."/>
            <person name="Henningsen E."/>
            <person name="Hirsch C.D."/>
            <person name="Visser B."/>
            <person name="Pretorius Z.A."/>
            <person name="Steffenson B.J."/>
            <person name="Schwessinger B."/>
            <person name="Dodds P.N."/>
            <person name="Figueroa M."/>
        </authorList>
    </citation>
    <scope>NUCLEOTIDE SEQUENCE [LARGE SCALE GENOMIC DNA]</scope>
    <source>
        <strain evidence="2">21-0</strain>
    </source>
</reference>
<evidence type="ECO:0000256" key="1">
    <source>
        <dbReference type="SAM" id="MobiDB-lite"/>
    </source>
</evidence>
<organism evidence="2 3">
    <name type="scientific">Puccinia graminis f. sp. tritici</name>
    <dbReference type="NCBI Taxonomy" id="56615"/>
    <lineage>
        <taxon>Eukaryota</taxon>
        <taxon>Fungi</taxon>
        <taxon>Dikarya</taxon>
        <taxon>Basidiomycota</taxon>
        <taxon>Pucciniomycotina</taxon>
        <taxon>Pucciniomycetes</taxon>
        <taxon>Pucciniales</taxon>
        <taxon>Pucciniaceae</taxon>
        <taxon>Puccinia</taxon>
    </lineage>
</organism>
<keyword evidence="3" id="KW-1185">Reference proteome</keyword>
<evidence type="ECO:0000313" key="3">
    <source>
        <dbReference type="Proteomes" id="UP000324748"/>
    </source>
</evidence>
<dbReference type="PANTHER" id="PTHR47501:SF5">
    <property type="entry name" value="HAT C-TERMINAL DIMERISATION DOMAIN-CONTAINING PROTEIN"/>
    <property type="match status" value="1"/>
</dbReference>
<accession>A0A5B0NND3</accession>
<dbReference type="PANTHER" id="PTHR47501">
    <property type="entry name" value="TRANSPOSASE-RELATED"/>
    <property type="match status" value="1"/>
</dbReference>
<dbReference type="Proteomes" id="UP000324748">
    <property type="component" value="Unassembled WGS sequence"/>
</dbReference>
<feature type="region of interest" description="Disordered" evidence="1">
    <location>
        <begin position="97"/>
        <end position="311"/>
    </location>
</feature>
<feature type="compositionally biased region" description="Basic residues" evidence="1">
    <location>
        <begin position="266"/>
        <end position="277"/>
    </location>
</feature>